<dbReference type="AlphaFoldDB" id="A0A6J6CA58"/>
<evidence type="ECO:0000256" key="1">
    <source>
        <dbReference type="SAM" id="Phobius"/>
    </source>
</evidence>
<reference evidence="2" key="1">
    <citation type="submission" date="2020-05" db="EMBL/GenBank/DDBJ databases">
        <authorList>
            <person name="Chiriac C."/>
            <person name="Salcher M."/>
            <person name="Ghai R."/>
            <person name="Kavagutti S V."/>
        </authorList>
    </citation>
    <scope>NUCLEOTIDE SEQUENCE</scope>
</reference>
<sequence length="121" mass="12916">MTTTILSVAVLGFMATRLVGGVRVSRSAGGRLLVRQVVSRLRWRHVWPVPIVLAVVLVAAGLLVQVPLLHWGWWSAIGGDGNVRTTGSRRDVTLESATAHTAYNGVIICVVLVALVLTGLL</sequence>
<feature type="transmembrane region" description="Helical" evidence="1">
    <location>
        <begin position="6"/>
        <end position="25"/>
    </location>
</feature>
<dbReference type="EMBL" id="CAEZSR010000019">
    <property type="protein sequence ID" value="CAB4547965.1"/>
    <property type="molecule type" value="Genomic_DNA"/>
</dbReference>
<evidence type="ECO:0000313" key="2">
    <source>
        <dbReference type="EMBL" id="CAB4547965.1"/>
    </source>
</evidence>
<feature type="transmembrane region" description="Helical" evidence="1">
    <location>
        <begin position="102"/>
        <end position="120"/>
    </location>
</feature>
<proteinExistence type="predicted"/>
<feature type="transmembrane region" description="Helical" evidence="1">
    <location>
        <begin position="46"/>
        <end position="66"/>
    </location>
</feature>
<name>A0A6J6CA58_9ZZZZ</name>
<gene>
    <name evidence="2" type="ORF">UFOPK1493_00828</name>
</gene>
<organism evidence="2">
    <name type="scientific">freshwater metagenome</name>
    <dbReference type="NCBI Taxonomy" id="449393"/>
    <lineage>
        <taxon>unclassified sequences</taxon>
        <taxon>metagenomes</taxon>
        <taxon>ecological metagenomes</taxon>
    </lineage>
</organism>
<keyword evidence="1" id="KW-0472">Membrane</keyword>
<keyword evidence="1" id="KW-0812">Transmembrane</keyword>
<protein>
    <submittedName>
        <fullName evidence="2">Unannotated protein</fullName>
    </submittedName>
</protein>
<accession>A0A6J6CA58</accession>
<keyword evidence="1" id="KW-1133">Transmembrane helix</keyword>